<dbReference type="Gene3D" id="3.40.50.300">
    <property type="entry name" value="P-loop containing nucleotide triphosphate hydrolases"/>
    <property type="match status" value="1"/>
</dbReference>
<dbReference type="InterPro" id="IPR003439">
    <property type="entry name" value="ABC_transporter-like_ATP-bd"/>
</dbReference>
<dbReference type="InterPro" id="IPR013563">
    <property type="entry name" value="Oligopep_ABC_C"/>
</dbReference>
<accession>A0ABY7JT00</accession>
<dbReference type="GO" id="GO:0005524">
    <property type="term" value="F:ATP binding"/>
    <property type="evidence" value="ECO:0007669"/>
    <property type="project" value="UniProtKB-KW"/>
</dbReference>
<sequence length="270" mass="29879">MSAPIIEVNDLSRTFHTGRGMFQRGQDVQAVKQVTLQVPAGSTFGLVGESGSGKTTVAKIVCGLESIDSGHVRVADFDLGRLRRRDLKPFRRLTQMVFQDPLASLNPYWRIGSLVGEGLRIHGLYSPAERRDRVVFLLESCGLTADMMDRHPHEFSGGQRQRISIARALAVEPKVLVLDEPVSSLDVSIQAQILTLLQELQRQFGLTYLFIGHNLAVVEGLCDRIAVMYRGEVVEEGTTDAVIGRPEHPYTVRLIAATPVPDPTKRKRIA</sequence>
<reference evidence="6" key="1">
    <citation type="submission" date="2022-05" db="EMBL/GenBank/DDBJ databases">
        <title>Jatrophihabitans sp. SB3-54 whole genome sequence.</title>
        <authorList>
            <person name="Suh M.K."/>
            <person name="Eom M.K."/>
            <person name="Kim J.S."/>
            <person name="Kim H.S."/>
            <person name="Do H.E."/>
            <person name="Shin Y.K."/>
            <person name="Lee J.-S."/>
        </authorList>
    </citation>
    <scope>NUCLEOTIDE SEQUENCE</scope>
    <source>
        <strain evidence="6">SB3-54</strain>
    </source>
</reference>
<comment type="similarity">
    <text evidence="1">Belongs to the ABC transporter superfamily.</text>
</comment>
<evidence type="ECO:0000313" key="6">
    <source>
        <dbReference type="EMBL" id="WAX55160.1"/>
    </source>
</evidence>
<keyword evidence="7" id="KW-1185">Reference proteome</keyword>
<keyword evidence="3" id="KW-0547">Nucleotide-binding</keyword>
<proteinExistence type="inferred from homology"/>
<evidence type="ECO:0000313" key="7">
    <source>
        <dbReference type="Proteomes" id="UP001164693"/>
    </source>
</evidence>
<gene>
    <name evidence="6" type="ORF">M6B22_11370</name>
</gene>
<evidence type="ECO:0000256" key="1">
    <source>
        <dbReference type="ARBA" id="ARBA00005417"/>
    </source>
</evidence>
<dbReference type="Pfam" id="PF00005">
    <property type="entry name" value="ABC_tran"/>
    <property type="match status" value="1"/>
</dbReference>
<evidence type="ECO:0000256" key="4">
    <source>
        <dbReference type="ARBA" id="ARBA00022840"/>
    </source>
</evidence>
<feature type="domain" description="ABC transporter" evidence="5">
    <location>
        <begin position="6"/>
        <end position="255"/>
    </location>
</feature>
<organism evidence="6 7">
    <name type="scientific">Jatrophihabitans cynanchi</name>
    <dbReference type="NCBI Taxonomy" id="2944128"/>
    <lineage>
        <taxon>Bacteria</taxon>
        <taxon>Bacillati</taxon>
        <taxon>Actinomycetota</taxon>
        <taxon>Actinomycetes</taxon>
        <taxon>Jatrophihabitantales</taxon>
        <taxon>Jatrophihabitantaceae</taxon>
        <taxon>Jatrophihabitans</taxon>
    </lineage>
</organism>
<keyword evidence="2" id="KW-0813">Transport</keyword>
<dbReference type="Proteomes" id="UP001164693">
    <property type="component" value="Chromosome"/>
</dbReference>
<dbReference type="InterPro" id="IPR050319">
    <property type="entry name" value="ABC_transp_ATP-bind"/>
</dbReference>
<dbReference type="PROSITE" id="PS50893">
    <property type="entry name" value="ABC_TRANSPORTER_2"/>
    <property type="match status" value="1"/>
</dbReference>
<dbReference type="InterPro" id="IPR003593">
    <property type="entry name" value="AAA+_ATPase"/>
</dbReference>
<dbReference type="SMART" id="SM00382">
    <property type="entry name" value="AAA"/>
    <property type="match status" value="1"/>
</dbReference>
<evidence type="ECO:0000256" key="3">
    <source>
        <dbReference type="ARBA" id="ARBA00022741"/>
    </source>
</evidence>
<dbReference type="PANTHER" id="PTHR43776:SF7">
    <property type="entry name" value="D,D-DIPEPTIDE TRANSPORT ATP-BINDING PROTEIN DDPF-RELATED"/>
    <property type="match status" value="1"/>
</dbReference>
<evidence type="ECO:0000259" key="5">
    <source>
        <dbReference type="PROSITE" id="PS50893"/>
    </source>
</evidence>
<dbReference type="InterPro" id="IPR027417">
    <property type="entry name" value="P-loop_NTPase"/>
</dbReference>
<dbReference type="SUPFAM" id="SSF52540">
    <property type="entry name" value="P-loop containing nucleoside triphosphate hydrolases"/>
    <property type="match status" value="1"/>
</dbReference>
<dbReference type="InterPro" id="IPR017871">
    <property type="entry name" value="ABC_transporter-like_CS"/>
</dbReference>
<keyword evidence="4 6" id="KW-0067">ATP-binding</keyword>
<name>A0ABY7JT00_9ACTN</name>
<dbReference type="PROSITE" id="PS00211">
    <property type="entry name" value="ABC_TRANSPORTER_1"/>
    <property type="match status" value="1"/>
</dbReference>
<dbReference type="EMBL" id="CP097463">
    <property type="protein sequence ID" value="WAX55160.1"/>
    <property type="molecule type" value="Genomic_DNA"/>
</dbReference>
<dbReference type="RefSeq" id="WP_269441663.1">
    <property type="nucleotide sequence ID" value="NZ_CP097463.1"/>
</dbReference>
<dbReference type="CDD" id="cd03257">
    <property type="entry name" value="ABC_NikE_OppD_transporters"/>
    <property type="match status" value="1"/>
</dbReference>
<evidence type="ECO:0000256" key="2">
    <source>
        <dbReference type="ARBA" id="ARBA00022448"/>
    </source>
</evidence>
<dbReference type="Pfam" id="PF08352">
    <property type="entry name" value="oligo_HPY"/>
    <property type="match status" value="1"/>
</dbReference>
<dbReference type="PANTHER" id="PTHR43776">
    <property type="entry name" value="TRANSPORT ATP-BINDING PROTEIN"/>
    <property type="match status" value="1"/>
</dbReference>
<protein>
    <submittedName>
        <fullName evidence="6">ATP-binding cassette domain-containing protein</fullName>
    </submittedName>
</protein>